<feature type="region of interest" description="Disordered" evidence="14">
    <location>
        <begin position="865"/>
        <end position="886"/>
    </location>
</feature>
<dbReference type="GO" id="GO:0051082">
    <property type="term" value="F:unfolded protein binding"/>
    <property type="evidence" value="ECO:0007669"/>
    <property type="project" value="TreeGrafter"/>
</dbReference>
<dbReference type="PROSITE" id="PS00108">
    <property type="entry name" value="PROTEIN_KINASE_ST"/>
    <property type="match status" value="1"/>
</dbReference>
<evidence type="ECO:0000256" key="15">
    <source>
        <dbReference type="SAM" id="SignalP"/>
    </source>
</evidence>
<evidence type="ECO:0000256" key="7">
    <source>
        <dbReference type="ARBA" id="ARBA00022741"/>
    </source>
</evidence>
<feature type="compositionally biased region" description="Basic and acidic residues" evidence="14">
    <location>
        <begin position="544"/>
        <end position="553"/>
    </location>
</feature>
<reference evidence="18" key="1">
    <citation type="journal article" date="2020" name="Stud. Mycol.">
        <title>101 Dothideomycetes genomes: a test case for predicting lifestyles and emergence of pathogens.</title>
        <authorList>
            <person name="Haridas S."/>
            <person name="Albert R."/>
            <person name="Binder M."/>
            <person name="Bloem J."/>
            <person name="Labutti K."/>
            <person name="Salamov A."/>
            <person name="Andreopoulos B."/>
            <person name="Baker S."/>
            <person name="Barry K."/>
            <person name="Bills G."/>
            <person name="Bluhm B."/>
            <person name="Cannon C."/>
            <person name="Castanera R."/>
            <person name="Culley D."/>
            <person name="Daum C."/>
            <person name="Ezra D."/>
            <person name="Gonzalez J."/>
            <person name="Henrissat B."/>
            <person name="Kuo A."/>
            <person name="Liang C."/>
            <person name="Lipzen A."/>
            <person name="Lutzoni F."/>
            <person name="Magnuson J."/>
            <person name="Mondo S."/>
            <person name="Nolan M."/>
            <person name="Ohm R."/>
            <person name="Pangilinan J."/>
            <person name="Park H.-J."/>
            <person name="Ramirez L."/>
            <person name="Alfaro M."/>
            <person name="Sun H."/>
            <person name="Tritt A."/>
            <person name="Yoshinaga Y."/>
            <person name="Zwiers L.-H."/>
            <person name="Turgeon B."/>
            <person name="Goodwin S."/>
            <person name="Spatafora J."/>
            <person name="Crous P."/>
            <person name="Grigoriev I."/>
        </authorList>
    </citation>
    <scope>NUCLEOTIDE SEQUENCE</scope>
    <source>
        <strain evidence="18">CBS 627.86</strain>
    </source>
</reference>
<evidence type="ECO:0000256" key="13">
    <source>
        <dbReference type="ARBA" id="ARBA00048977"/>
    </source>
</evidence>
<feature type="chain" id="PRO_5025668657" description="non-specific serine/threonine protein kinase" evidence="15">
    <location>
        <begin position="32"/>
        <end position="1115"/>
    </location>
</feature>
<feature type="region of interest" description="Disordered" evidence="14">
    <location>
        <begin position="32"/>
        <end position="117"/>
    </location>
</feature>
<dbReference type="GO" id="GO:0004674">
    <property type="term" value="F:protein serine/threonine kinase activity"/>
    <property type="evidence" value="ECO:0007669"/>
    <property type="project" value="UniProtKB-KW"/>
</dbReference>
<dbReference type="InterPro" id="IPR015943">
    <property type="entry name" value="WD40/YVTN_repeat-like_dom_sf"/>
</dbReference>
<keyword evidence="9" id="KW-0067">ATP-binding</keyword>
<dbReference type="EMBL" id="ML977344">
    <property type="protein sequence ID" value="KAF2108968.1"/>
    <property type="molecule type" value="Genomic_DNA"/>
</dbReference>
<dbReference type="GO" id="GO:0070059">
    <property type="term" value="P:intrinsic apoptotic signaling pathway in response to endoplasmic reticulum stress"/>
    <property type="evidence" value="ECO:0007669"/>
    <property type="project" value="TreeGrafter"/>
</dbReference>
<dbReference type="InterPro" id="IPR011009">
    <property type="entry name" value="Kinase-like_dom_sf"/>
</dbReference>
<keyword evidence="11" id="KW-0472">Membrane</keyword>
<dbReference type="SUPFAM" id="SSF50998">
    <property type="entry name" value="Quinoprotein alcohol dehydrogenase-like"/>
    <property type="match status" value="1"/>
</dbReference>
<comment type="catalytic activity">
    <reaction evidence="12">
        <text>L-threonyl-[protein] + ATP = O-phospho-L-threonyl-[protein] + ADP + H(+)</text>
        <dbReference type="Rhea" id="RHEA:46608"/>
        <dbReference type="Rhea" id="RHEA-COMP:11060"/>
        <dbReference type="Rhea" id="RHEA-COMP:11605"/>
        <dbReference type="ChEBI" id="CHEBI:15378"/>
        <dbReference type="ChEBI" id="CHEBI:30013"/>
        <dbReference type="ChEBI" id="CHEBI:30616"/>
        <dbReference type="ChEBI" id="CHEBI:61977"/>
        <dbReference type="ChEBI" id="CHEBI:456216"/>
        <dbReference type="EC" id="2.7.11.1"/>
    </reaction>
    <physiologicalReaction direction="left-to-right" evidence="12">
        <dbReference type="Rhea" id="RHEA:46609"/>
    </physiologicalReaction>
</comment>
<name>A0A6A5YSB5_9PLEO</name>
<keyword evidence="3" id="KW-0723">Serine/threonine-protein kinase</keyword>
<dbReference type="AlphaFoldDB" id="A0A6A5YSB5"/>
<dbReference type="GO" id="GO:0004521">
    <property type="term" value="F:RNA endonuclease activity"/>
    <property type="evidence" value="ECO:0007669"/>
    <property type="project" value="InterPro"/>
</dbReference>
<dbReference type="Pfam" id="PF06479">
    <property type="entry name" value="Ribonuc_2-5A"/>
    <property type="match status" value="1"/>
</dbReference>
<feature type="compositionally biased region" description="Basic and acidic residues" evidence="14">
    <location>
        <begin position="524"/>
        <end position="535"/>
    </location>
</feature>
<keyword evidence="4" id="KW-0808">Transferase</keyword>
<feature type="compositionally biased region" description="Basic residues" evidence="14">
    <location>
        <begin position="606"/>
        <end position="625"/>
    </location>
</feature>
<gene>
    <name evidence="18" type="ORF">BDV96DRAFT_555274</name>
</gene>
<proteinExistence type="predicted"/>
<evidence type="ECO:0000259" key="17">
    <source>
        <dbReference type="PROSITE" id="PS51392"/>
    </source>
</evidence>
<dbReference type="InterPro" id="IPR008271">
    <property type="entry name" value="Ser/Thr_kinase_AS"/>
</dbReference>
<dbReference type="Gene3D" id="1.10.510.10">
    <property type="entry name" value="Transferase(Phosphotransferase) domain 1"/>
    <property type="match status" value="1"/>
</dbReference>
<dbReference type="SMART" id="SM00580">
    <property type="entry name" value="PUG"/>
    <property type="match status" value="1"/>
</dbReference>
<dbReference type="OrthoDB" id="63989at2759"/>
<dbReference type="GO" id="GO:0005524">
    <property type="term" value="F:ATP binding"/>
    <property type="evidence" value="ECO:0007669"/>
    <property type="project" value="UniProtKB-KW"/>
</dbReference>
<dbReference type="Gene3D" id="3.30.200.20">
    <property type="entry name" value="Phosphorylase Kinase, domain 1"/>
    <property type="match status" value="1"/>
</dbReference>
<keyword evidence="8" id="KW-0418">Kinase</keyword>
<dbReference type="InterPro" id="IPR018391">
    <property type="entry name" value="PQQ_b-propeller_rpt"/>
</dbReference>
<feature type="compositionally biased region" description="Low complexity" evidence="14">
    <location>
        <begin position="870"/>
        <end position="883"/>
    </location>
</feature>
<feature type="signal peptide" evidence="15">
    <location>
        <begin position="1"/>
        <end position="31"/>
    </location>
</feature>
<evidence type="ECO:0000256" key="3">
    <source>
        <dbReference type="ARBA" id="ARBA00022527"/>
    </source>
</evidence>
<dbReference type="GO" id="GO:1990604">
    <property type="term" value="C:IRE1-TRAF2-ASK1 complex"/>
    <property type="evidence" value="ECO:0007669"/>
    <property type="project" value="TreeGrafter"/>
</dbReference>
<evidence type="ECO:0000256" key="5">
    <source>
        <dbReference type="ARBA" id="ARBA00022692"/>
    </source>
</evidence>
<dbReference type="Gene3D" id="2.130.10.10">
    <property type="entry name" value="YVTN repeat-like/Quinoprotein amine dehydrogenase"/>
    <property type="match status" value="1"/>
</dbReference>
<dbReference type="SMART" id="SM00220">
    <property type="entry name" value="S_TKc"/>
    <property type="match status" value="1"/>
</dbReference>
<sequence length="1115" mass="125046">MPRRRPPGAGPGLSTTLVAALLLLPWIATAAQQQHPPQNAHRRSPREDAYAESIVPPKQRKPGQDQLAHAAKRDPYTPLLAQNERAVATKVSSAPADSAVRAPSPRNAAQKGDLNRPSARSLEEWSVEDFVLLATVDGHLHARDRYNGDEIWELNLGKPMLETIYHTPNDSGADDSPSTPPFMWIVEPKEDGKLYILTPGQRPVLQSLGMTIKDLAEHLSPYAGTDPPYVYTAQKRNVMHVVDARTGLVKKTFSPGGQSFVNADSCDPSPTEMFDAKERECTGFFNLGQTEYIISIFKDSGETICTIKYAEWTANNRDVDLHSQYITSRDNQYIYSRYDGRALAFNHNRPKRTVTKRPVFERKLTHPVVRVFDVARPPNDDDPDPALVLLPQPPLPSVLEDKEQDVWLNTTEAGSWYALSELNYPAVTDSAPRANCLSLDWIEHNSQVNVWDNQFSFPDRDALVGVHSIKPILETGWGNTKQLEPPMAVNSAPSQPEPQAAEDKSGEISSTDALVGEPPGTEQPAEKVKSDDQSDKASVATSELTERRVRFDVPDDDEADMEPLSRTTTAEEPSREGDEGDDTNGTTANGTPTQANGTENGAPGTSKKKKTHRGKRGGGKNKSKKAKENEDEVDQIVQAAKELDQGPTLHPDDMAVTGDDVQDVSNVKRIGKLTIDFDRLLGNGSGGTFVFAGKWKDRDVAVKRMLPQYFGLAEQEIKLLQESDHHDNVIRYYDDEKDENFLYIAVELCQASLWDLYRDGRPEGDLSDCQNRLVTEINTDVSKALKKLARGVNHLHSLRIIHRDIKPQNILIAYPKKNDKDGPRLVISDFGLCKTLPDNVSTLIGTTGNAGTVGWKAPELILQPKDMDRGSSTGHSRDSSSSTDPVAQGVKRAVDIFSLGCVFFYVLTNGSHPFDDDEGWMQVRELNIKKDKPNLQQLRMGADCEEPIHLIQWMLSNKPEERPTALQIMNHPFFWSAQKRLNFLCDVSDHWEREPRDPPSEHLDILERYTIEVMGQRPDFLGRLDHAFINSLGKQRKYTKDRMLDLLRALRNKKNHYEDMDEAVKMKVGPLPEGYLSYWTTKFPQLLIACYKCVQWCELQDQPRFRIYFEDPAEA</sequence>
<dbReference type="PROSITE" id="PS51392">
    <property type="entry name" value="KEN"/>
    <property type="match status" value="1"/>
</dbReference>
<evidence type="ECO:0000256" key="10">
    <source>
        <dbReference type="ARBA" id="ARBA00022989"/>
    </source>
</evidence>
<evidence type="ECO:0000256" key="6">
    <source>
        <dbReference type="ARBA" id="ARBA00022729"/>
    </source>
</evidence>
<dbReference type="CDD" id="cd09769">
    <property type="entry name" value="Luminal_IRE1"/>
    <property type="match status" value="1"/>
</dbReference>
<evidence type="ECO:0000256" key="4">
    <source>
        <dbReference type="ARBA" id="ARBA00022679"/>
    </source>
</evidence>
<dbReference type="SUPFAM" id="SSF56112">
    <property type="entry name" value="Protein kinase-like (PK-like)"/>
    <property type="match status" value="1"/>
</dbReference>
<dbReference type="PANTHER" id="PTHR13954:SF6">
    <property type="entry name" value="NON-SPECIFIC SERINE_THREONINE PROTEIN KINASE"/>
    <property type="match status" value="1"/>
</dbReference>
<keyword evidence="19" id="KW-1185">Reference proteome</keyword>
<feature type="domain" description="Protein kinase" evidence="16">
    <location>
        <begin position="675"/>
        <end position="974"/>
    </location>
</feature>
<accession>A0A6A5YSB5</accession>
<dbReference type="GO" id="GO:0006397">
    <property type="term" value="P:mRNA processing"/>
    <property type="evidence" value="ECO:0007669"/>
    <property type="project" value="InterPro"/>
</dbReference>
<evidence type="ECO:0000259" key="16">
    <source>
        <dbReference type="PROSITE" id="PS50011"/>
    </source>
</evidence>
<dbReference type="InterPro" id="IPR045133">
    <property type="entry name" value="IRE1/2-like"/>
</dbReference>
<evidence type="ECO:0000256" key="12">
    <source>
        <dbReference type="ARBA" id="ARBA00048659"/>
    </source>
</evidence>
<feature type="domain" description="KEN" evidence="17">
    <location>
        <begin position="977"/>
        <end position="1111"/>
    </location>
</feature>
<keyword evidence="5" id="KW-0812">Transmembrane</keyword>
<protein>
    <recommendedName>
        <fullName evidence="2">non-specific serine/threonine protein kinase</fullName>
        <ecNumber evidence="2">2.7.11.1</ecNumber>
    </recommendedName>
</protein>
<evidence type="ECO:0000313" key="19">
    <source>
        <dbReference type="Proteomes" id="UP000799770"/>
    </source>
</evidence>
<keyword evidence="6 15" id="KW-0732">Signal</keyword>
<evidence type="ECO:0000256" key="8">
    <source>
        <dbReference type="ARBA" id="ARBA00022777"/>
    </source>
</evidence>
<evidence type="ECO:0000256" key="14">
    <source>
        <dbReference type="SAM" id="MobiDB-lite"/>
    </source>
</evidence>
<dbReference type="CDD" id="cd10422">
    <property type="entry name" value="RNase_Ire1"/>
    <property type="match status" value="1"/>
</dbReference>
<dbReference type="SMART" id="SM00564">
    <property type="entry name" value="PQQ"/>
    <property type="match status" value="2"/>
</dbReference>
<dbReference type="PANTHER" id="PTHR13954">
    <property type="entry name" value="IRE1-RELATED"/>
    <property type="match status" value="1"/>
</dbReference>
<evidence type="ECO:0000256" key="1">
    <source>
        <dbReference type="ARBA" id="ARBA00004479"/>
    </source>
</evidence>
<dbReference type="Proteomes" id="UP000799770">
    <property type="component" value="Unassembled WGS sequence"/>
</dbReference>
<dbReference type="InterPro" id="IPR010513">
    <property type="entry name" value="KEN_dom"/>
</dbReference>
<keyword evidence="7" id="KW-0547">Nucleotide-binding</keyword>
<comment type="subcellular location">
    <subcellularLocation>
        <location evidence="1">Membrane</location>
        <topology evidence="1">Single-pass type I membrane protein</topology>
    </subcellularLocation>
</comment>
<keyword evidence="10" id="KW-1133">Transmembrane helix</keyword>
<dbReference type="PROSITE" id="PS50011">
    <property type="entry name" value="PROTEIN_KINASE_DOM"/>
    <property type="match status" value="1"/>
</dbReference>
<feature type="compositionally biased region" description="Low complexity" evidence="14">
    <location>
        <begin position="583"/>
        <end position="598"/>
    </location>
</feature>
<evidence type="ECO:0000256" key="2">
    <source>
        <dbReference type="ARBA" id="ARBA00012513"/>
    </source>
</evidence>
<organism evidence="18 19">
    <name type="scientific">Lophiotrema nucula</name>
    <dbReference type="NCBI Taxonomy" id="690887"/>
    <lineage>
        <taxon>Eukaryota</taxon>
        <taxon>Fungi</taxon>
        <taxon>Dikarya</taxon>
        <taxon>Ascomycota</taxon>
        <taxon>Pezizomycotina</taxon>
        <taxon>Dothideomycetes</taxon>
        <taxon>Pleosporomycetidae</taxon>
        <taxon>Pleosporales</taxon>
        <taxon>Lophiotremataceae</taxon>
        <taxon>Lophiotrema</taxon>
    </lineage>
</organism>
<dbReference type="InterPro" id="IPR000719">
    <property type="entry name" value="Prot_kinase_dom"/>
</dbReference>
<dbReference type="InterPro" id="IPR038357">
    <property type="entry name" value="KEN_sf"/>
</dbReference>
<feature type="region of interest" description="Disordered" evidence="14">
    <location>
        <begin position="477"/>
        <end position="632"/>
    </location>
</feature>
<comment type="catalytic activity">
    <reaction evidence="13">
        <text>L-seryl-[protein] + ATP = O-phospho-L-seryl-[protein] + ADP + H(+)</text>
        <dbReference type="Rhea" id="RHEA:17989"/>
        <dbReference type="Rhea" id="RHEA-COMP:9863"/>
        <dbReference type="Rhea" id="RHEA-COMP:11604"/>
        <dbReference type="ChEBI" id="CHEBI:15378"/>
        <dbReference type="ChEBI" id="CHEBI:29999"/>
        <dbReference type="ChEBI" id="CHEBI:30616"/>
        <dbReference type="ChEBI" id="CHEBI:83421"/>
        <dbReference type="ChEBI" id="CHEBI:456216"/>
        <dbReference type="EC" id="2.7.11.1"/>
    </reaction>
    <physiologicalReaction direction="left-to-right" evidence="13">
        <dbReference type="Rhea" id="RHEA:17990"/>
    </physiologicalReaction>
</comment>
<evidence type="ECO:0000313" key="18">
    <source>
        <dbReference type="EMBL" id="KAF2108968.1"/>
    </source>
</evidence>
<dbReference type="EC" id="2.7.11.1" evidence="2"/>
<evidence type="ECO:0000256" key="11">
    <source>
        <dbReference type="ARBA" id="ARBA00023136"/>
    </source>
</evidence>
<dbReference type="Pfam" id="PF00069">
    <property type="entry name" value="Pkinase"/>
    <property type="match status" value="1"/>
</dbReference>
<dbReference type="InterPro" id="IPR011047">
    <property type="entry name" value="Quinoprotein_ADH-like_sf"/>
</dbReference>
<evidence type="ECO:0000256" key="9">
    <source>
        <dbReference type="ARBA" id="ARBA00022840"/>
    </source>
</evidence>
<dbReference type="FunFam" id="3.30.200.20:FF:000077">
    <property type="entry name" value="Putative Serine/threonine-protein kinase/endoribonuclease IRE1"/>
    <property type="match status" value="1"/>
</dbReference>
<dbReference type="Gene3D" id="1.20.1440.180">
    <property type="entry name" value="KEN domain"/>
    <property type="match status" value="1"/>
</dbReference>
<dbReference type="GO" id="GO:0036498">
    <property type="term" value="P:IRE1-mediated unfolded protein response"/>
    <property type="evidence" value="ECO:0007669"/>
    <property type="project" value="TreeGrafter"/>
</dbReference>